<keyword evidence="2" id="KW-1185">Reference proteome</keyword>
<dbReference type="EMBL" id="JABSTU010000007">
    <property type="protein sequence ID" value="KAH8025154.1"/>
    <property type="molecule type" value="Genomic_DNA"/>
</dbReference>
<comment type="caution">
    <text evidence="1">The sequence shown here is derived from an EMBL/GenBank/DDBJ whole genome shotgun (WGS) entry which is preliminary data.</text>
</comment>
<name>A0A9J6DTH4_RHIMP</name>
<reference evidence="1" key="2">
    <citation type="submission" date="2021-09" db="EMBL/GenBank/DDBJ databases">
        <authorList>
            <person name="Jia N."/>
            <person name="Wang J."/>
            <person name="Shi W."/>
            <person name="Du L."/>
            <person name="Sun Y."/>
            <person name="Zhan W."/>
            <person name="Jiang J."/>
            <person name="Wang Q."/>
            <person name="Zhang B."/>
            <person name="Ji P."/>
            <person name="Sakyi L.B."/>
            <person name="Cui X."/>
            <person name="Yuan T."/>
            <person name="Jiang B."/>
            <person name="Yang W."/>
            <person name="Lam T.T.-Y."/>
            <person name="Chang Q."/>
            <person name="Ding S."/>
            <person name="Wang X."/>
            <person name="Zhu J."/>
            <person name="Ruan X."/>
            <person name="Zhao L."/>
            <person name="Wei J."/>
            <person name="Que T."/>
            <person name="Du C."/>
            <person name="Cheng J."/>
            <person name="Dai P."/>
            <person name="Han X."/>
            <person name="Huang E."/>
            <person name="Gao Y."/>
            <person name="Liu J."/>
            <person name="Shao H."/>
            <person name="Ye R."/>
            <person name="Li L."/>
            <person name="Wei W."/>
            <person name="Wang X."/>
            <person name="Wang C."/>
            <person name="Huo Q."/>
            <person name="Li W."/>
            <person name="Guo W."/>
            <person name="Chen H."/>
            <person name="Chen S."/>
            <person name="Zhou L."/>
            <person name="Zhou L."/>
            <person name="Ni X."/>
            <person name="Tian J."/>
            <person name="Zhou Y."/>
            <person name="Sheng Y."/>
            <person name="Liu T."/>
            <person name="Pan Y."/>
            <person name="Xia L."/>
            <person name="Li J."/>
            <person name="Zhao F."/>
            <person name="Cao W."/>
        </authorList>
    </citation>
    <scope>NUCLEOTIDE SEQUENCE</scope>
    <source>
        <strain evidence="1">Rmic-2018</strain>
        <tissue evidence="1">Larvae</tissue>
    </source>
</reference>
<accession>A0A9J6DTH4</accession>
<evidence type="ECO:0000313" key="2">
    <source>
        <dbReference type="Proteomes" id="UP000821866"/>
    </source>
</evidence>
<dbReference type="AlphaFoldDB" id="A0A9J6DTH4"/>
<dbReference type="Proteomes" id="UP000821866">
    <property type="component" value="Unassembled WGS sequence"/>
</dbReference>
<reference evidence="1" key="1">
    <citation type="journal article" date="2020" name="Cell">
        <title>Large-Scale Comparative Analyses of Tick Genomes Elucidate Their Genetic Diversity and Vector Capacities.</title>
        <authorList>
            <consortium name="Tick Genome and Microbiome Consortium (TIGMIC)"/>
            <person name="Jia N."/>
            <person name="Wang J."/>
            <person name="Shi W."/>
            <person name="Du L."/>
            <person name="Sun Y."/>
            <person name="Zhan W."/>
            <person name="Jiang J.F."/>
            <person name="Wang Q."/>
            <person name="Zhang B."/>
            <person name="Ji P."/>
            <person name="Bell-Sakyi L."/>
            <person name="Cui X.M."/>
            <person name="Yuan T.T."/>
            <person name="Jiang B.G."/>
            <person name="Yang W.F."/>
            <person name="Lam T.T."/>
            <person name="Chang Q.C."/>
            <person name="Ding S.J."/>
            <person name="Wang X.J."/>
            <person name="Zhu J.G."/>
            <person name="Ruan X.D."/>
            <person name="Zhao L."/>
            <person name="Wei J.T."/>
            <person name="Ye R.Z."/>
            <person name="Que T.C."/>
            <person name="Du C.H."/>
            <person name="Zhou Y.H."/>
            <person name="Cheng J.X."/>
            <person name="Dai P.F."/>
            <person name="Guo W.B."/>
            <person name="Han X.H."/>
            <person name="Huang E.J."/>
            <person name="Li L.F."/>
            <person name="Wei W."/>
            <person name="Gao Y.C."/>
            <person name="Liu J.Z."/>
            <person name="Shao H.Z."/>
            <person name="Wang X."/>
            <person name="Wang C.C."/>
            <person name="Yang T.C."/>
            <person name="Huo Q.B."/>
            <person name="Li W."/>
            <person name="Chen H.Y."/>
            <person name="Chen S.E."/>
            <person name="Zhou L.G."/>
            <person name="Ni X.B."/>
            <person name="Tian J.H."/>
            <person name="Sheng Y."/>
            <person name="Liu T."/>
            <person name="Pan Y.S."/>
            <person name="Xia L.Y."/>
            <person name="Li J."/>
            <person name="Zhao F."/>
            <person name="Cao W.C."/>
        </authorList>
    </citation>
    <scope>NUCLEOTIDE SEQUENCE</scope>
    <source>
        <strain evidence="1">Rmic-2018</strain>
    </source>
</reference>
<protein>
    <recommendedName>
        <fullName evidence="3">BPTI/Kunitz inhibitor domain-containing protein</fullName>
    </recommendedName>
</protein>
<evidence type="ECO:0000313" key="1">
    <source>
        <dbReference type="EMBL" id="KAH8025154.1"/>
    </source>
</evidence>
<proteinExistence type="predicted"/>
<organism evidence="1 2">
    <name type="scientific">Rhipicephalus microplus</name>
    <name type="common">Cattle tick</name>
    <name type="synonym">Boophilus microplus</name>
    <dbReference type="NCBI Taxonomy" id="6941"/>
    <lineage>
        <taxon>Eukaryota</taxon>
        <taxon>Metazoa</taxon>
        <taxon>Ecdysozoa</taxon>
        <taxon>Arthropoda</taxon>
        <taxon>Chelicerata</taxon>
        <taxon>Arachnida</taxon>
        <taxon>Acari</taxon>
        <taxon>Parasitiformes</taxon>
        <taxon>Ixodida</taxon>
        <taxon>Ixodoidea</taxon>
        <taxon>Ixodidae</taxon>
        <taxon>Rhipicephalinae</taxon>
        <taxon>Rhipicephalus</taxon>
        <taxon>Boophilus</taxon>
    </lineage>
</organism>
<gene>
    <name evidence="1" type="ORF">HPB51_003996</name>
</gene>
<evidence type="ECO:0008006" key="3">
    <source>
        <dbReference type="Google" id="ProtNLM"/>
    </source>
</evidence>
<sequence length="431" mass="47366">MAPPHALKLSQSWPFDVSTAGKVPGWLRYLMAHVTYAQSSSSSHEPRAPLSPAPSAGASLASKSALSSEEETFKTCVSSLDDDEKLHGVSEDAVAWAPTLGCSLLALFLTVTLALAAVATTHVHYRVGTASPPIAADFEEVGELLGAAAFQPKHTSKRYKDVPVAAMTTLAPSSLRRATKMMLRTPSKSLQHAPEIRNATSGSLTTLFSAVTTAKKQRNKHKTQHTCAEVFYTHCLRTPVEFHYDLSSQECVATDGREEQLCARGVNRFTSEASCTRSCVRTRHPEQRRDVKGPQWNFDGRECRRWHFPRGRCPPAVSPGQDMRQIALLYTLYEECFETCVQPGQHRPDTVNKSSRVSTICHEALSARTCTEDQLRYPYFAAAGRREGGRGRLWCLPVASAFPLPGHRCLLGSNRFETRTLCQGACADSEV</sequence>